<keyword evidence="3" id="KW-1185">Reference proteome</keyword>
<comment type="caution">
    <text evidence="2">The sequence shown here is derived from an EMBL/GenBank/DDBJ whole genome shotgun (WGS) entry which is preliminary data.</text>
</comment>
<sequence>MRAEHAVRASASSRAGPVGRAPRRYECALHAALDRRASVQPLHVHNSVLRDRPVQSSGTTLRTMDCSRQKTPVVLHGMQLRRSRRGPLAQRASIVTTRKATAIASPESRARHWHIESRCAQTLRTHEACAEQGLGGALRTQTPPPSTPFFCAYEPIDARRRHPEAQKPPPVRIGPVARTFDDDSPSAAEA</sequence>
<accession>A0A4Y9Y8T6</accession>
<evidence type="ECO:0000313" key="2">
    <source>
        <dbReference type="EMBL" id="TFY58956.1"/>
    </source>
</evidence>
<gene>
    <name evidence="2" type="ORF">EVG20_g7966</name>
</gene>
<dbReference type="EMBL" id="SEOQ01000649">
    <property type="protein sequence ID" value="TFY58956.1"/>
    <property type="molecule type" value="Genomic_DNA"/>
</dbReference>
<feature type="region of interest" description="Disordered" evidence="1">
    <location>
        <begin position="160"/>
        <end position="190"/>
    </location>
</feature>
<evidence type="ECO:0000256" key="1">
    <source>
        <dbReference type="SAM" id="MobiDB-lite"/>
    </source>
</evidence>
<protein>
    <submittedName>
        <fullName evidence="2">Uncharacterized protein</fullName>
    </submittedName>
</protein>
<name>A0A4Y9Y8T6_9AGAM</name>
<organism evidence="2 3">
    <name type="scientific">Dentipellis fragilis</name>
    <dbReference type="NCBI Taxonomy" id="205917"/>
    <lineage>
        <taxon>Eukaryota</taxon>
        <taxon>Fungi</taxon>
        <taxon>Dikarya</taxon>
        <taxon>Basidiomycota</taxon>
        <taxon>Agaricomycotina</taxon>
        <taxon>Agaricomycetes</taxon>
        <taxon>Russulales</taxon>
        <taxon>Hericiaceae</taxon>
        <taxon>Dentipellis</taxon>
    </lineage>
</organism>
<dbReference type="AlphaFoldDB" id="A0A4Y9Y8T6"/>
<dbReference type="Proteomes" id="UP000298327">
    <property type="component" value="Unassembled WGS sequence"/>
</dbReference>
<evidence type="ECO:0000313" key="3">
    <source>
        <dbReference type="Proteomes" id="UP000298327"/>
    </source>
</evidence>
<feature type="region of interest" description="Disordered" evidence="1">
    <location>
        <begin position="1"/>
        <end position="21"/>
    </location>
</feature>
<proteinExistence type="predicted"/>
<reference evidence="2 3" key="1">
    <citation type="submission" date="2019-02" db="EMBL/GenBank/DDBJ databases">
        <title>Genome sequencing of the rare red list fungi Dentipellis fragilis.</title>
        <authorList>
            <person name="Buettner E."/>
            <person name="Kellner H."/>
        </authorList>
    </citation>
    <scope>NUCLEOTIDE SEQUENCE [LARGE SCALE GENOMIC DNA]</scope>
    <source>
        <strain evidence="2 3">DSM 105465</strain>
    </source>
</reference>